<dbReference type="AlphaFoldDB" id="U6KIM5"/>
<dbReference type="RefSeq" id="XP_037878944.1">
    <property type="nucleotide sequence ID" value="XM_038023090.1"/>
</dbReference>
<dbReference type="EMBL" id="HG736520">
    <property type="protein sequence ID" value="CDJ36656.1"/>
    <property type="molecule type" value="Genomic_DNA"/>
</dbReference>
<dbReference type="GeneID" id="60404593"/>
<feature type="compositionally biased region" description="Low complexity" evidence="1">
    <location>
        <begin position="237"/>
        <end position="248"/>
    </location>
</feature>
<reference evidence="2" key="2">
    <citation type="submission" date="2013-10" db="EMBL/GenBank/DDBJ databases">
        <authorList>
            <person name="Aslett M."/>
        </authorList>
    </citation>
    <scope>NUCLEOTIDE SEQUENCE [LARGE SCALE GENOMIC DNA]</scope>
    <source>
        <strain evidence="2">Houghton</strain>
    </source>
</reference>
<proteinExistence type="predicted"/>
<accession>U6KIM5</accession>
<feature type="compositionally biased region" description="Basic and acidic residues" evidence="1">
    <location>
        <begin position="14"/>
        <end position="26"/>
    </location>
</feature>
<evidence type="ECO:0000313" key="3">
    <source>
        <dbReference type="Proteomes" id="UP000030744"/>
    </source>
</evidence>
<sequence>MEGKRGGTQATRTGEGHAWRASDPGRRTTASWLAGHSEKQRKAAAVCSLQLSFFCFLKPITNCQTSNQKTDKKMADNYGASLPDPRAEVPAVADLNAPTSLTPVAPLASPVPPTDIAVSNNSTSSLYYSLHSTPRCCTGLLRRRRTKRRTTNQDEHLARVSCHLTMEERLNLCMDVAKNLLDSVSSGTVPRPSVQSGSVSLPSLPLLQQIFPINTSCKGHINGPRHLRVGRIMPRLASPATPGAGAPRPRCDNEATSNMNVDSNLEAATAQQETRNAENQFAEEAGKALERLHF</sequence>
<gene>
    <name evidence="2" type="ORF">EMH_0093200</name>
</gene>
<reference evidence="2" key="1">
    <citation type="submission" date="2013-10" db="EMBL/GenBank/DDBJ databases">
        <title>Genomic analysis of the causative agents of coccidiosis in chickens.</title>
        <authorList>
            <person name="Reid A.J."/>
            <person name="Blake D."/>
            <person name="Billington K."/>
            <person name="Browne H."/>
            <person name="Dunn M."/>
            <person name="Hung S."/>
            <person name="Kawahara F."/>
            <person name="Miranda-Saavedra D."/>
            <person name="Mourier T."/>
            <person name="Nagra H."/>
            <person name="Otto T.D."/>
            <person name="Rawlings N."/>
            <person name="Sanchez A."/>
            <person name="Sanders M."/>
            <person name="Subramaniam C."/>
            <person name="Tay Y."/>
            <person name="Dear P."/>
            <person name="Doerig C."/>
            <person name="Gruber A."/>
            <person name="Parkinson J."/>
            <person name="Shirley M."/>
            <person name="Wan K.L."/>
            <person name="Berriman M."/>
            <person name="Tomley F."/>
            <person name="Pain A."/>
        </authorList>
    </citation>
    <scope>NUCLEOTIDE SEQUENCE [LARGE SCALE GENOMIC DNA]</scope>
    <source>
        <strain evidence="2">Houghton</strain>
    </source>
</reference>
<feature type="region of interest" description="Disordered" evidence="1">
    <location>
        <begin position="236"/>
        <end position="257"/>
    </location>
</feature>
<dbReference type="VEuPathDB" id="ToxoDB:EMH_0093200"/>
<organism evidence="2 3">
    <name type="scientific">Eimeria mitis</name>
    <dbReference type="NCBI Taxonomy" id="44415"/>
    <lineage>
        <taxon>Eukaryota</taxon>
        <taxon>Sar</taxon>
        <taxon>Alveolata</taxon>
        <taxon>Apicomplexa</taxon>
        <taxon>Conoidasida</taxon>
        <taxon>Coccidia</taxon>
        <taxon>Eucoccidiorida</taxon>
        <taxon>Eimeriorina</taxon>
        <taxon>Eimeriidae</taxon>
        <taxon>Eimeria</taxon>
    </lineage>
</organism>
<dbReference type="Proteomes" id="UP000030744">
    <property type="component" value="Unassembled WGS sequence"/>
</dbReference>
<name>U6KIM5_9EIME</name>
<evidence type="ECO:0000313" key="2">
    <source>
        <dbReference type="EMBL" id="CDJ36656.1"/>
    </source>
</evidence>
<protein>
    <submittedName>
        <fullName evidence="2">Uncharacterized protein</fullName>
    </submittedName>
</protein>
<keyword evidence="3" id="KW-1185">Reference proteome</keyword>
<evidence type="ECO:0000256" key="1">
    <source>
        <dbReference type="SAM" id="MobiDB-lite"/>
    </source>
</evidence>
<feature type="region of interest" description="Disordered" evidence="1">
    <location>
        <begin position="1"/>
        <end position="26"/>
    </location>
</feature>